<sequence>MTPRTYRMGATPQCGGHRITPRGLLTTPTRMTRRTFQFRPEEETECRHQPLCEPLDQVNPLCVRLIWYEETHAYIPSKPPRPLHGTTEPPTPSELSLELEPGPVTKPMWAAILVRGISPVKFARPRNVAIYKLVAAAYKASPCRGVSHELQHSGSSVLVASGLPPHVRILHDLFKISHSDRGARLIEQLLSCPWRLFAALLIVFGCDRYASLCKSPTANISPIPWHVKRPLFGR</sequence>
<reference evidence="3" key="2">
    <citation type="submission" date="2020-05" db="UniProtKB">
        <authorList>
            <consortium name="EnsemblMetazoa"/>
        </authorList>
    </citation>
    <scope>IDENTIFICATION</scope>
</reference>
<evidence type="ECO:0000313" key="4">
    <source>
        <dbReference type="Proteomes" id="UP000030765"/>
    </source>
</evidence>
<evidence type="ECO:0000313" key="2">
    <source>
        <dbReference type="EMBL" id="KFB40739.1"/>
    </source>
</evidence>
<dbReference type="Proteomes" id="UP000030765">
    <property type="component" value="Unassembled WGS sequence"/>
</dbReference>
<keyword evidence="4" id="KW-1185">Reference proteome</keyword>
<dbReference type="GO" id="GO:0016787">
    <property type="term" value="F:hydrolase activity"/>
    <property type="evidence" value="ECO:0007669"/>
    <property type="project" value="UniProtKB-KW"/>
</dbReference>
<dbReference type="VEuPathDB" id="VectorBase:ASIC008165"/>
<dbReference type="EnsemblMetazoa" id="ASIC008165-RA">
    <property type="protein sequence ID" value="ASIC008165-PA"/>
    <property type="gene ID" value="ASIC008165"/>
</dbReference>
<accession>A0A084VRZ5</accession>
<proteinExistence type="predicted"/>
<keyword evidence="2" id="KW-0378">Hydrolase</keyword>
<protein>
    <submittedName>
        <fullName evidence="2 3">Putative metal-dependent hydrolase with the TIM-barrel fold protein</fullName>
    </submittedName>
</protein>
<reference evidence="2 4" key="1">
    <citation type="journal article" date="2014" name="BMC Genomics">
        <title>Genome sequence of Anopheles sinensis provides insight into genetics basis of mosquito competence for malaria parasites.</title>
        <authorList>
            <person name="Zhou D."/>
            <person name="Zhang D."/>
            <person name="Ding G."/>
            <person name="Shi L."/>
            <person name="Hou Q."/>
            <person name="Ye Y."/>
            <person name="Xu Y."/>
            <person name="Zhou H."/>
            <person name="Xiong C."/>
            <person name="Li S."/>
            <person name="Yu J."/>
            <person name="Hong S."/>
            <person name="Yu X."/>
            <person name="Zou P."/>
            <person name="Chen C."/>
            <person name="Chang X."/>
            <person name="Wang W."/>
            <person name="Lv Y."/>
            <person name="Sun Y."/>
            <person name="Ma L."/>
            <person name="Shen B."/>
            <person name="Zhu C."/>
        </authorList>
    </citation>
    <scope>NUCLEOTIDE SEQUENCE [LARGE SCALE GENOMIC DNA]</scope>
</reference>
<gene>
    <name evidence="2" type="ORF">ZHAS_00008165</name>
</gene>
<evidence type="ECO:0000256" key="1">
    <source>
        <dbReference type="SAM" id="MobiDB-lite"/>
    </source>
</evidence>
<feature type="region of interest" description="Disordered" evidence="1">
    <location>
        <begin position="77"/>
        <end position="97"/>
    </location>
</feature>
<name>A0A084VRZ5_ANOSI</name>
<evidence type="ECO:0000313" key="3">
    <source>
        <dbReference type="EnsemblMetazoa" id="ASIC008165-PA"/>
    </source>
</evidence>
<dbReference type="AlphaFoldDB" id="A0A084VRZ5"/>
<dbReference type="EMBL" id="KE525036">
    <property type="protein sequence ID" value="KFB40739.1"/>
    <property type="molecule type" value="Genomic_DNA"/>
</dbReference>
<organism evidence="2">
    <name type="scientific">Anopheles sinensis</name>
    <name type="common">Mosquito</name>
    <dbReference type="NCBI Taxonomy" id="74873"/>
    <lineage>
        <taxon>Eukaryota</taxon>
        <taxon>Metazoa</taxon>
        <taxon>Ecdysozoa</taxon>
        <taxon>Arthropoda</taxon>
        <taxon>Hexapoda</taxon>
        <taxon>Insecta</taxon>
        <taxon>Pterygota</taxon>
        <taxon>Neoptera</taxon>
        <taxon>Endopterygota</taxon>
        <taxon>Diptera</taxon>
        <taxon>Nematocera</taxon>
        <taxon>Culicoidea</taxon>
        <taxon>Culicidae</taxon>
        <taxon>Anophelinae</taxon>
        <taxon>Anopheles</taxon>
    </lineage>
</organism>
<dbReference type="EMBL" id="ATLV01015787">
    <property type="status" value="NOT_ANNOTATED_CDS"/>
    <property type="molecule type" value="Genomic_DNA"/>
</dbReference>